<name>A0ABW5ZLA6_9BACL</name>
<dbReference type="InterPro" id="IPR055170">
    <property type="entry name" value="GFO_IDH_MocA-like_dom"/>
</dbReference>
<dbReference type="PANTHER" id="PTHR43249">
    <property type="entry name" value="UDP-N-ACETYL-2-AMINO-2-DEOXY-D-GLUCURONATE OXIDASE"/>
    <property type="match status" value="1"/>
</dbReference>
<dbReference type="Pfam" id="PF22725">
    <property type="entry name" value="GFO_IDH_MocA_C3"/>
    <property type="match status" value="1"/>
</dbReference>
<feature type="domain" description="GFO/IDH/MocA-like oxidoreductase" evidence="2">
    <location>
        <begin position="133"/>
        <end position="273"/>
    </location>
</feature>
<dbReference type="Proteomes" id="UP001597561">
    <property type="component" value="Unassembled WGS sequence"/>
</dbReference>
<dbReference type="Gene3D" id="3.40.50.720">
    <property type="entry name" value="NAD(P)-binding Rossmann-like Domain"/>
    <property type="match status" value="1"/>
</dbReference>
<proteinExistence type="predicted"/>
<dbReference type="InterPro" id="IPR052515">
    <property type="entry name" value="Gfo/Idh/MocA_Oxidoreductase"/>
</dbReference>
<dbReference type="SUPFAM" id="SSF51735">
    <property type="entry name" value="NAD(P)-binding Rossmann-fold domains"/>
    <property type="match status" value="1"/>
</dbReference>
<dbReference type="Pfam" id="PF01408">
    <property type="entry name" value="GFO_IDH_MocA"/>
    <property type="match status" value="1"/>
</dbReference>
<dbReference type="EMBL" id="JBHUPG010000023">
    <property type="protein sequence ID" value="MFD2912713.1"/>
    <property type="molecule type" value="Genomic_DNA"/>
</dbReference>
<dbReference type="InterPro" id="IPR000683">
    <property type="entry name" value="Gfo/Idh/MocA-like_OxRdtase_N"/>
</dbReference>
<feature type="domain" description="Gfo/Idh/MocA-like oxidoreductase N-terminal" evidence="1">
    <location>
        <begin position="6"/>
        <end position="125"/>
    </location>
</feature>
<evidence type="ECO:0000259" key="2">
    <source>
        <dbReference type="Pfam" id="PF22725"/>
    </source>
</evidence>
<evidence type="ECO:0000313" key="3">
    <source>
        <dbReference type="EMBL" id="MFD2912713.1"/>
    </source>
</evidence>
<accession>A0ABW5ZLA6</accession>
<keyword evidence="4" id="KW-1185">Reference proteome</keyword>
<reference evidence="4" key="1">
    <citation type="journal article" date="2019" name="Int. J. Syst. Evol. Microbiol.">
        <title>The Global Catalogue of Microorganisms (GCM) 10K type strain sequencing project: providing services to taxonomists for standard genome sequencing and annotation.</title>
        <authorList>
            <consortium name="The Broad Institute Genomics Platform"/>
            <consortium name="The Broad Institute Genome Sequencing Center for Infectious Disease"/>
            <person name="Wu L."/>
            <person name="Ma J."/>
        </authorList>
    </citation>
    <scope>NUCLEOTIDE SEQUENCE [LARGE SCALE GENOMIC DNA]</scope>
    <source>
        <strain evidence="4">KCTC 13528</strain>
    </source>
</reference>
<dbReference type="PANTHER" id="PTHR43249:SF1">
    <property type="entry name" value="D-GLUCOSIDE 3-DEHYDROGENASE"/>
    <property type="match status" value="1"/>
</dbReference>
<dbReference type="RefSeq" id="WP_204729733.1">
    <property type="nucleotide sequence ID" value="NZ_JAFBDK010000010.1"/>
</dbReference>
<evidence type="ECO:0000313" key="4">
    <source>
        <dbReference type="Proteomes" id="UP001597561"/>
    </source>
</evidence>
<dbReference type="Gene3D" id="3.30.360.10">
    <property type="entry name" value="Dihydrodipicolinate Reductase, domain 2"/>
    <property type="match status" value="1"/>
</dbReference>
<comment type="caution">
    <text evidence="3">The sequence shown here is derived from an EMBL/GenBank/DDBJ whole genome shotgun (WGS) entry which is preliminary data.</text>
</comment>
<evidence type="ECO:0000259" key="1">
    <source>
        <dbReference type="Pfam" id="PF01408"/>
    </source>
</evidence>
<sequence>MGKKLQFGMVGAGAIAGVHLETFSHFGEQVSFHGITDVYRPLAEKRAEEYEIPNVYEDVEELINDSQIDAVVLGIPNKLHAIYAVKALDAGKHVLIEKPMGINSEEAKMIVRAQRRSGKVAMVGHQMRWQWHIQQAKQQIEKGALGHIYHAKAGWYRRKGIPGWGSWFTQKSESGGGPLIDIGVHMLDLSLFLMGNPKPVTVTGATFAEFGPKKKGIGTWGTPNWNGTFDVEDLATALIKMENGSTLTLEVSWAVHQNTTNDPFIDLMGSEAGVSISGDHAKILTEQFDRPVDIELTSTGKEVDERVKLSEHFIQCILEDKEPFPSVMTGLTNNLILDAIYESSRTGREVVLDWKI</sequence>
<protein>
    <submittedName>
        <fullName evidence="3">Gfo/Idh/MocA family protein</fullName>
    </submittedName>
</protein>
<dbReference type="SUPFAM" id="SSF55347">
    <property type="entry name" value="Glyceraldehyde-3-phosphate dehydrogenase-like, C-terminal domain"/>
    <property type="match status" value="1"/>
</dbReference>
<organism evidence="3 4">
    <name type="scientific">Jeotgalibacillus terrae</name>
    <dbReference type="NCBI Taxonomy" id="587735"/>
    <lineage>
        <taxon>Bacteria</taxon>
        <taxon>Bacillati</taxon>
        <taxon>Bacillota</taxon>
        <taxon>Bacilli</taxon>
        <taxon>Bacillales</taxon>
        <taxon>Caryophanaceae</taxon>
        <taxon>Jeotgalibacillus</taxon>
    </lineage>
</organism>
<dbReference type="InterPro" id="IPR036291">
    <property type="entry name" value="NAD(P)-bd_dom_sf"/>
</dbReference>
<gene>
    <name evidence="3" type="ORF">ACFS5P_12570</name>
</gene>